<reference evidence="18 19" key="1">
    <citation type="submission" date="2018-06" db="EMBL/GenBank/DDBJ databases">
        <title>Genomic Encyclopedia of Archaeal and Bacterial Type Strains, Phase II (KMG-II): from individual species to whole genera.</title>
        <authorList>
            <person name="Goeker M."/>
        </authorList>
    </citation>
    <scope>NUCLEOTIDE SEQUENCE [LARGE SCALE GENOMIC DNA]</scope>
    <source>
        <strain evidence="18 19">DSM 27372</strain>
    </source>
</reference>
<dbReference type="CDD" id="cd04488">
    <property type="entry name" value="RecG_wedge_OBF"/>
    <property type="match status" value="1"/>
</dbReference>
<dbReference type="InterPro" id="IPR001650">
    <property type="entry name" value="Helicase_C-like"/>
</dbReference>
<dbReference type="InterPro" id="IPR012340">
    <property type="entry name" value="NA-bd_OB-fold"/>
</dbReference>
<sequence length="701" mass="80117">MSVEILSASIEYLKGVGPKRAELLKKELGIFAYDQLLNYYPFRYIDRTRFYKIRELNPELPLVQIVGRITDKKTIGEKHKKRIVARLSDETGTIELVWFQSLKWVEENVMRGKVYIVFGKPNLFNGTFSISHPELENYPRPAGVTGNLTLQPIYNSTEKLKKHFLDSKGIQKLVGLLIEQHIREVKESLPPYVMEKYKLISKREALLHIHFPGSAQMLQDAQRRLKFEELFFIQLQLLGSKQQRNLKFKGAVFDKVGAKINTFYKDILPFPLTGAQKRVIKEIRLDTHRGIQMNRLVQGDVGSGKTIVALMSMLLANDNGYQACMMAPTEILARQHYQSLVSLLKDDLVKVAVLTGSTTKKQRTLLHEQLEAGEIDILVGTHALIEDKVKFKNLGLVVIDEQHRFGVEQRAKLWRKNSIPPHILVMTATPIPRTLAMTLYGDLDVSVIDELPLGRKPIETKHLFESQRLRMFGFMKEEIKKGRQVYVVYPLIKESEQLDLLYLEAGIEQMRYQFPLPDFQISIVHGKMSNADKQYEMQRFVEGKAQIMVATTVIEVGVNVPNASVMVIEHAERFGLSQLHQLRGRVGRGAEQSFCILMSGNKLTREGKLRLETMVKTNNGFEISEIDLQLRGPGDLSGTQQSGVLELKMADLAKDQAILQEARNMIIEIFEQDPVLSLPQNHLLRVYLERKNQGITFDKIS</sequence>
<evidence type="ECO:0000256" key="4">
    <source>
        <dbReference type="ARBA" id="ARBA00022763"/>
    </source>
</evidence>
<keyword evidence="6 15" id="KW-0347">Helicase</keyword>
<dbReference type="InterPro" id="IPR004609">
    <property type="entry name" value="ATP-dep_DNA_helicase_RecG"/>
</dbReference>
<dbReference type="InterPro" id="IPR011545">
    <property type="entry name" value="DEAD/DEAH_box_helicase_dom"/>
</dbReference>
<evidence type="ECO:0000256" key="14">
    <source>
        <dbReference type="ARBA" id="ARBA00048988"/>
    </source>
</evidence>
<dbReference type="InterPro" id="IPR047112">
    <property type="entry name" value="RecG/Mfd"/>
</dbReference>
<dbReference type="PROSITE" id="PS51192">
    <property type="entry name" value="HELICASE_ATP_BIND_1"/>
    <property type="match status" value="1"/>
</dbReference>
<dbReference type="RefSeq" id="WP_110828651.1">
    <property type="nucleotide sequence ID" value="NZ_QKLU01000002.1"/>
</dbReference>
<comment type="similarity">
    <text evidence="1 15">Belongs to the helicase family. RecG subfamily.</text>
</comment>
<evidence type="ECO:0000259" key="17">
    <source>
        <dbReference type="PROSITE" id="PS51194"/>
    </source>
</evidence>
<keyword evidence="3 15" id="KW-0547">Nucleotide-binding</keyword>
<dbReference type="SUPFAM" id="SSF50249">
    <property type="entry name" value="Nucleic acid-binding proteins"/>
    <property type="match status" value="1"/>
</dbReference>
<dbReference type="SUPFAM" id="SSF52540">
    <property type="entry name" value="P-loop containing nucleoside triphosphate hydrolases"/>
    <property type="match status" value="2"/>
</dbReference>
<evidence type="ECO:0000256" key="13">
    <source>
        <dbReference type="ARBA" id="ARBA00034808"/>
    </source>
</evidence>
<dbReference type="AlphaFoldDB" id="A0A318UWB4"/>
<comment type="caution">
    <text evidence="18">The sequence shown here is derived from an EMBL/GenBank/DDBJ whole genome shotgun (WGS) entry which is preliminary data.</text>
</comment>
<evidence type="ECO:0000256" key="7">
    <source>
        <dbReference type="ARBA" id="ARBA00022840"/>
    </source>
</evidence>
<dbReference type="Gene3D" id="3.40.50.300">
    <property type="entry name" value="P-loop containing nucleotide triphosphate hydrolases"/>
    <property type="match status" value="2"/>
</dbReference>
<dbReference type="GO" id="GO:0003677">
    <property type="term" value="F:DNA binding"/>
    <property type="evidence" value="ECO:0007669"/>
    <property type="project" value="UniProtKB-KW"/>
</dbReference>
<feature type="domain" description="Helicase ATP-binding" evidence="16">
    <location>
        <begin position="286"/>
        <end position="448"/>
    </location>
</feature>
<dbReference type="EC" id="5.6.2.4" evidence="13 15"/>
<dbReference type="SMART" id="SM00487">
    <property type="entry name" value="DEXDc"/>
    <property type="match status" value="1"/>
</dbReference>
<dbReference type="GO" id="GO:0043138">
    <property type="term" value="F:3'-5' DNA helicase activity"/>
    <property type="evidence" value="ECO:0007669"/>
    <property type="project" value="UniProtKB-EC"/>
</dbReference>
<dbReference type="PANTHER" id="PTHR47964">
    <property type="entry name" value="ATP-DEPENDENT DNA HELICASE HOMOLOG RECG, CHLOROPLASTIC"/>
    <property type="match status" value="1"/>
</dbReference>
<comment type="function">
    <text evidence="15">Plays a critical role in recombination and DNA repair. Helps process Holliday junction intermediates to mature products by catalyzing branch migration. Has replication fork regression activity, unwinds stalled or blocked replication forks to make a HJ that can be resolved. Has a DNA unwinding activity characteristic of a DNA helicase with 3'-5' polarity.</text>
</comment>
<dbReference type="Gene3D" id="2.40.50.140">
    <property type="entry name" value="Nucleic acid-binding proteins"/>
    <property type="match status" value="1"/>
</dbReference>
<dbReference type="GO" id="GO:0016887">
    <property type="term" value="F:ATP hydrolysis activity"/>
    <property type="evidence" value="ECO:0007669"/>
    <property type="project" value="RHEA"/>
</dbReference>
<dbReference type="NCBIfam" id="TIGR00643">
    <property type="entry name" value="recG"/>
    <property type="match status" value="1"/>
</dbReference>
<dbReference type="PROSITE" id="PS51194">
    <property type="entry name" value="HELICASE_CTER"/>
    <property type="match status" value="1"/>
</dbReference>
<evidence type="ECO:0000256" key="9">
    <source>
        <dbReference type="ARBA" id="ARBA00023172"/>
    </source>
</evidence>
<dbReference type="PANTHER" id="PTHR47964:SF1">
    <property type="entry name" value="ATP-DEPENDENT DNA HELICASE HOMOLOG RECG, CHLOROPLASTIC"/>
    <property type="match status" value="1"/>
</dbReference>
<dbReference type="InterPro" id="IPR045562">
    <property type="entry name" value="RecG_dom3_C"/>
</dbReference>
<comment type="catalytic activity">
    <reaction evidence="12 15">
        <text>Couples ATP hydrolysis with the unwinding of duplex DNA by translocating in the 3'-5' direction.</text>
        <dbReference type="EC" id="5.6.2.4"/>
    </reaction>
</comment>
<accession>A0A318UWB4</accession>
<dbReference type="NCBIfam" id="NF008168">
    <property type="entry name" value="PRK10917.2-2"/>
    <property type="match status" value="1"/>
</dbReference>
<dbReference type="OrthoDB" id="9804325at2"/>
<gene>
    <name evidence="18" type="ORF">B0O44_102505</name>
</gene>
<dbReference type="GO" id="GO:0006281">
    <property type="term" value="P:DNA repair"/>
    <property type="evidence" value="ECO:0007669"/>
    <property type="project" value="UniProtKB-UniRule"/>
</dbReference>
<dbReference type="Pfam" id="PF00271">
    <property type="entry name" value="Helicase_C"/>
    <property type="match status" value="1"/>
</dbReference>
<name>A0A318UWB4_9SPHI</name>
<comment type="catalytic activity">
    <reaction evidence="14 15">
        <text>ATP + H2O = ADP + phosphate + H(+)</text>
        <dbReference type="Rhea" id="RHEA:13065"/>
        <dbReference type="ChEBI" id="CHEBI:15377"/>
        <dbReference type="ChEBI" id="CHEBI:15378"/>
        <dbReference type="ChEBI" id="CHEBI:30616"/>
        <dbReference type="ChEBI" id="CHEBI:43474"/>
        <dbReference type="ChEBI" id="CHEBI:456216"/>
        <dbReference type="EC" id="5.6.2.4"/>
    </reaction>
</comment>
<dbReference type="Proteomes" id="UP000248198">
    <property type="component" value="Unassembled WGS sequence"/>
</dbReference>
<keyword evidence="11" id="KW-0413">Isomerase</keyword>
<keyword evidence="7 15" id="KW-0067">ATP-binding</keyword>
<dbReference type="Pfam" id="PF19833">
    <property type="entry name" value="RecG_dom3_C"/>
    <property type="match status" value="1"/>
</dbReference>
<dbReference type="InterPro" id="IPR027417">
    <property type="entry name" value="P-loop_NTPase"/>
</dbReference>
<organism evidence="18 19">
    <name type="scientific">Pedobacter nutrimenti</name>
    <dbReference type="NCBI Taxonomy" id="1241337"/>
    <lineage>
        <taxon>Bacteria</taxon>
        <taxon>Pseudomonadati</taxon>
        <taxon>Bacteroidota</taxon>
        <taxon>Sphingobacteriia</taxon>
        <taxon>Sphingobacteriales</taxon>
        <taxon>Sphingobacteriaceae</taxon>
        <taxon>Pedobacter</taxon>
    </lineage>
</organism>
<evidence type="ECO:0000256" key="3">
    <source>
        <dbReference type="ARBA" id="ARBA00022741"/>
    </source>
</evidence>
<keyword evidence="10 15" id="KW-0234">DNA repair</keyword>
<dbReference type="Pfam" id="PF17191">
    <property type="entry name" value="RecG_wedge"/>
    <property type="match status" value="1"/>
</dbReference>
<proteinExistence type="inferred from homology"/>
<evidence type="ECO:0000256" key="15">
    <source>
        <dbReference type="RuleBase" id="RU363016"/>
    </source>
</evidence>
<evidence type="ECO:0000313" key="18">
    <source>
        <dbReference type="EMBL" id="PYF75949.1"/>
    </source>
</evidence>
<evidence type="ECO:0000313" key="19">
    <source>
        <dbReference type="Proteomes" id="UP000248198"/>
    </source>
</evidence>
<keyword evidence="8" id="KW-0238">DNA-binding</keyword>
<feature type="domain" description="Helicase C-terminal" evidence="17">
    <location>
        <begin position="467"/>
        <end position="634"/>
    </location>
</feature>
<evidence type="ECO:0000256" key="8">
    <source>
        <dbReference type="ARBA" id="ARBA00023125"/>
    </source>
</evidence>
<dbReference type="InterPro" id="IPR014001">
    <property type="entry name" value="Helicase_ATP-bd"/>
</dbReference>
<dbReference type="EMBL" id="QKLU01000002">
    <property type="protein sequence ID" value="PYF75949.1"/>
    <property type="molecule type" value="Genomic_DNA"/>
</dbReference>
<evidence type="ECO:0000256" key="11">
    <source>
        <dbReference type="ARBA" id="ARBA00023235"/>
    </source>
</evidence>
<dbReference type="NCBIfam" id="NF008165">
    <property type="entry name" value="PRK10917.1-3"/>
    <property type="match status" value="1"/>
</dbReference>
<dbReference type="Pfam" id="PF00270">
    <property type="entry name" value="DEAD"/>
    <property type="match status" value="1"/>
</dbReference>
<dbReference type="GO" id="GO:0006310">
    <property type="term" value="P:DNA recombination"/>
    <property type="evidence" value="ECO:0007669"/>
    <property type="project" value="UniProtKB-UniRule"/>
</dbReference>
<keyword evidence="4 15" id="KW-0227">DNA damage</keyword>
<dbReference type="CDD" id="cd17992">
    <property type="entry name" value="DEXHc_RecG"/>
    <property type="match status" value="1"/>
</dbReference>
<evidence type="ECO:0000256" key="12">
    <source>
        <dbReference type="ARBA" id="ARBA00034617"/>
    </source>
</evidence>
<keyword evidence="9 15" id="KW-0233">DNA recombination</keyword>
<evidence type="ECO:0000259" key="16">
    <source>
        <dbReference type="PROSITE" id="PS51192"/>
    </source>
</evidence>
<protein>
    <recommendedName>
        <fullName evidence="2 15">ATP-dependent DNA helicase RecG</fullName>
        <ecNumber evidence="13 15">5.6.2.4</ecNumber>
    </recommendedName>
</protein>
<evidence type="ECO:0000256" key="10">
    <source>
        <dbReference type="ARBA" id="ARBA00023204"/>
    </source>
</evidence>
<dbReference type="InterPro" id="IPR033454">
    <property type="entry name" value="RecG_wedge"/>
</dbReference>
<dbReference type="SMART" id="SM00490">
    <property type="entry name" value="HELICc"/>
    <property type="match status" value="1"/>
</dbReference>
<dbReference type="GO" id="GO:0005524">
    <property type="term" value="F:ATP binding"/>
    <property type="evidence" value="ECO:0007669"/>
    <property type="project" value="UniProtKB-KW"/>
</dbReference>
<evidence type="ECO:0000256" key="1">
    <source>
        <dbReference type="ARBA" id="ARBA00007504"/>
    </source>
</evidence>
<evidence type="ECO:0000256" key="6">
    <source>
        <dbReference type="ARBA" id="ARBA00022806"/>
    </source>
</evidence>
<evidence type="ECO:0000256" key="5">
    <source>
        <dbReference type="ARBA" id="ARBA00022801"/>
    </source>
</evidence>
<keyword evidence="5 15" id="KW-0378">Hydrolase</keyword>
<evidence type="ECO:0000256" key="2">
    <source>
        <dbReference type="ARBA" id="ARBA00017846"/>
    </source>
</evidence>
<keyword evidence="19" id="KW-1185">Reference proteome</keyword>